<accession>X0UXT1</accession>
<name>X0UXT1_9ZZZZ</name>
<gene>
    <name evidence="1" type="ORF">S01H1_34477</name>
</gene>
<dbReference type="AlphaFoldDB" id="X0UXT1"/>
<sequence length="237" mass="27277">CKTRNILFERLKITYEDLKNKESSELIRLLDASVYKDQFSLEKECAKKAKLIVSHEEPDIKLIVNKIFEVDNLHQQFLSFSHVPGKKQFRDKKDQVIIYASKWKRPNKNASLLHGIRDMLKSTPYELIEIGNGSSGLSFLNHGDLMHLVNDSKVVFCPYLYAGCGAVTEGIRLGCNVITLKRNPYHTYTNDELNVDDNVKKSIAMITKAMEKRYLPKKSIRGERSEMLKLINTIKNL</sequence>
<proteinExistence type="predicted"/>
<organism evidence="1">
    <name type="scientific">marine sediment metagenome</name>
    <dbReference type="NCBI Taxonomy" id="412755"/>
    <lineage>
        <taxon>unclassified sequences</taxon>
        <taxon>metagenomes</taxon>
        <taxon>ecological metagenomes</taxon>
    </lineage>
</organism>
<reference evidence="1" key="1">
    <citation type="journal article" date="2014" name="Front. Microbiol.">
        <title>High frequency of phylogenetically diverse reductive dehalogenase-homologous genes in deep subseafloor sedimentary metagenomes.</title>
        <authorList>
            <person name="Kawai M."/>
            <person name="Futagami T."/>
            <person name="Toyoda A."/>
            <person name="Takaki Y."/>
            <person name="Nishi S."/>
            <person name="Hori S."/>
            <person name="Arai W."/>
            <person name="Tsubouchi T."/>
            <person name="Morono Y."/>
            <person name="Uchiyama I."/>
            <person name="Ito T."/>
            <person name="Fujiyama A."/>
            <person name="Inagaki F."/>
            <person name="Takami H."/>
        </authorList>
    </citation>
    <scope>NUCLEOTIDE SEQUENCE</scope>
    <source>
        <strain evidence="1">Expedition CK06-06</strain>
    </source>
</reference>
<dbReference type="EMBL" id="BARS01021470">
    <property type="protein sequence ID" value="GAG03972.1"/>
    <property type="molecule type" value="Genomic_DNA"/>
</dbReference>
<protein>
    <submittedName>
        <fullName evidence="1">Uncharacterized protein</fullName>
    </submittedName>
</protein>
<evidence type="ECO:0000313" key="1">
    <source>
        <dbReference type="EMBL" id="GAG03972.1"/>
    </source>
</evidence>
<feature type="non-terminal residue" evidence="1">
    <location>
        <position position="1"/>
    </location>
</feature>
<comment type="caution">
    <text evidence="1">The sequence shown here is derived from an EMBL/GenBank/DDBJ whole genome shotgun (WGS) entry which is preliminary data.</text>
</comment>